<protein>
    <recommendedName>
        <fullName evidence="13 14">Chaperone protein DnaJ</fullName>
    </recommendedName>
</protein>
<proteinExistence type="inferred from homology"/>
<evidence type="ECO:0000256" key="6">
    <source>
        <dbReference type="ARBA" id="ARBA00022737"/>
    </source>
</evidence>
<dbReference type="SUPFAM" id="SSF49493">
    <property type="entry name" value="HSP40/DnaJ peptide-binding domain"/>
    <property type="match status" value="2"/>
</dbReference>
<keyword evidence="4 14" id="KW-0235">DNA replication</keyword>
<keyword evidence="7 14" id="KW-0863">Zinc-finger</keyword>
<dbReference type="GO" id="GO:0008270">
    <property type="term" value="F:zinc ion binding"/>
    <property type="evidence" value="ECO:0007669"/>
    <property type="project" value="UniProtKB-UniRule"/>
</dbReference>
<evidence type="ECO:0000256" key="1">
    <source>
        <dbReference type="ARBA" id="ARBA00004496"/>
    </source>
</evidence>
<dbReference type="InterPro" id="IPR001623">
    <property type="entry name" value="DnaJ_domain"/>
</dbReference>
<dbReference type="FunFam" id="2.60.260.20:FF:000004">
    <property type="entry name" value="Molecular chaperone DnaJ"/>
    <property type="match status" value="1"/>
</dbReference>
<dbReference type="GO" id="GO:0042026">
    <property type="term" value="P:protein refolding"/>
    <property type="evidence" value="ECO:0007669"/>
    <property type="project" value="TreeGrafter"/>
</dbReference>
<dbReference type="Pfam" id="PF00684">
    <property type="entry name" value="DnaJ_CXXCXGXG"/>
    <property type="match status" value="1"/>
</dbReference>
<keyword evidence="9 14" id="KW-0346">Stress response</keyword>
<dbReference type="FunFam" id="2.10.230.10:FF:000002">
    <property type="entry name" value="Molecular chaperone DnaJ"/>
    <property type="match status" value="1"/>
</dbReference>
<comment type="cofactor">
    <cofactor evidence="14">
        <name>Zn(2+)</name>
        <dbReference type="ChEBI" id="CHEBI:29105"/>
    </cofactor>
    <text evidence="14">Binds 2 Zn(2+) ions per monomer.</text>
</comment>
<feature type="repeat" description="CXXCXGXG motif" evidence="14">
    <location>
        <begin position="196"/>
        <end position="203"/>
    </location>
</feature>
<dbReference type="FunFam" id="1.10.287.110:FF:000034">
    <property type="entry name" value="Chaperone protein DnaJ"/>
    <property type="match status" value="1"/>
</dbReference>
<dbReference type="InterPro" id="IPR002939">
    <property type="entry name" value="DnaJ_C"/>
</dbReference>
<feature type="zinc finger region" description="CR-type" evidence="15">
    <location>
        <begin position="140"/>
        <end position="222"/>
    </location>
</feature>
<evidence type="ECO:0000256" key="4">
    <source>
        <dbReference type="ARBA" id="ARBA00022705"/>
    </source>
</evidence>
<name>R7RS57_9CLOT</name>
<dbReference type="CDD" id="cd10747">
    <property type="entry name" value="DnaJ_C"/>
    <property type="match status" value="1"/>
</dbReference>
<keyword evidence="5 14" id="KW-0479">Metal-binding</keyword>
<feature type="binding site" evidence="14">
    <location>
        <position position="199"/>
    </location>
    <ligand>
        <name>Zn(2+)</name>
        <dbReference type="ChEBI" id="CHEBI:29105"/>
        <label>2</label>
    </ligand>
</feature>
<dbReference type="GO" id="GO:0009408">
    <property type="term" value="P:response to heat"/>
    <property type="evidence" value="ECO:0007669"/>
    <property type="project" value="InterPro"/>
</dbReference>
<keyword evidence="19" id="KW-1185">Reference proteome</keyword>
<feature type="repeat" description="CXXCXGXG motif" evidence="14">
    <location>
        <begin position="170"/>
        <end position="177"/>
    </location>
</feature>
<dbReference type="PROSITE" id="PS50076">
    <property type="entry name" value="DNAJ_2"/>
    <property type="match status" value="1"/>
</dbReference>
<feature type="repeat" description="CXXCXGXG motif" evidence="14">
    <location>
        <begin position="153"/>
        <end position="160"/>
    </location>
</feature>
<dbReference type="Gene3D" id="2.60.260.20">
    <property type="entry name" value="Urease metallochaperone UreE, N-terminal domain"/>
    <property type="match status" value="2"/>
</dbReference>
<evidence type="ECO:0000256" key="13">
    <source>
        <dbReference type="ARBA" id="ARBA00067609"/>
    </source>
</evidence>
<dbReference type="InterPro" id="IPR001305">
    <property type="entry name" value="HSP_DnaJ_Cys-rich_dom"/>
</dbReference>
<sequence length="380" mass="41997">MAKDYYKILGVDRNATEEEIKSAFRKLALKYHPDRNPGNKEAEEKFKEINEAYQVLSDPQKKAQYDQFGTTDFNAQGGFSGFDFSNFGGFGGFGGFSDIFDDLGDIFGGMFGQRRERTGPKRGADLEYNLDLTFEEAVFGVRKDIEIYRNEDCDVCNGTGAKPGTTPRTCDRCHGTGQVKIQRNTPFGSFVSVTTCDKCHGEGRVIDSPCTNCNGKGRIKKKKIISINIPAGVDTGNTIPIRGQGEPGIRGGAPGDLYVNIRVKPHPKFERRGTDLFCDVPISFIKAILGGEIKIPTLEGEISHIIQEGTQPGEIIKLKGKGVPRIRGTGRGDLYAKIKVEIPKSLNSKQRELLKKLAEEFGEEVDKKKTFADKVKDMFS</sequence>
<dbReference type="GO" id="GO:0031072">
    <property type="term" value="F:heat shock protein binding"/>
    <property type="evidence" value="ECO:0007669"/>
    <property type="project" value="InterPro"/>
</dbReference>
<dbReference type="PROSITE" id="PS51188">
    <property type="entry name" value="ZF_CR"/>
    <property type="match status" value="1"/>
</dbReference>
<dbReference type="AlphaFoldDB" id="R7RS57"/>
<keyword evidence="6 14" id="KW-0677">Repeat</keyword>
<dbReference type="GO" id="GO:0051082">
    <property type="term" value="F:unfolded protein binding"/>
    <property type="evidence" value="ECO:0007669"/>
    <property type="project" value="UniProtKB-UniRule"/>
</dbReference>
<dbReference type="EMBL" id="CAVN010000093">
    <property type="protein sequence ID" value="CDF58075.1"/>
    <property type="molecule type" value="Genomic_DNA"/>
</dbReference>
<dbReference type="RefSeq" id="WP_018661818.1">
    <property type="nucleotide sequence ID" value="NZ_HF952018.1"/>
</dbReference>
<dbReference type="HOGENOM" id="CLU_017633_0_7_9"/>
<evidence type="ECO:0000256" key="12">
    <source>
        <dbReference type="ARBA" id="ARBA00061004"/>
    </source>
</evidence>
<evidence type="ECO:0000313" key="18">
    <source>
        <dbReference type="EMBL" id="CDF58075.1"/>
    </source>
</evidence>
<evidence type="ECO:0000256" key="3">
    <source>
        <dbReference type="ARBA" id="ARBA00022490"/>
    </source>
</evidence>
<dbReference type="SMART" id="SM00271">
    <property type="entry name" value="DnaJ"/>
    <property type="match status" value="1"/>
</dbReference>
<evidence type="ECO:0000256" key="5">
    <source>
        <dbReference type="ARBA" id="ARBA00022723"/>
    </source>
</evidence>
<evidence type="ECO:0000256" key="11">
    <source>
        <dbReference type="ARBA" id="ARBA00053423"/>
    </source>
</evidence>
<dbReference type="Gene3D" id="1.10.287.110">
    <property type="entry name" value="DnaJ domain"/>
    <property type="match status" value="1"/>
</dbReference>
<feature type="repeat" description="CXXCXGXG motif" evidence="14">
    <location>
        <begin position="210"/>
        <end position="217"/>
    </location>
</feature>
<dbReference type="HAMAP" id="MF_01152">
    <property type="entry name" value="DnaJ"/>
    <property type="match status" value="1"/>
</dbReference>
<keyword evidence="8 14" id="KW-0862">Zinc</keyword>
<feature type="binding site" evidence="14">
    <location>
        <position position="156"/>
    </location>
    <ligand>
        <name>Zn(2+)</name>
        <dbReference type="ChEBI" id="CHEBI:29105"/>
        <label>1</label>
    </ligand>
</feature>
<evidence type="ECO:0000259" key="16">
    <source>
        <dbReference type="PROSITE" id="PS50076"/>
    </source>
</evidence>
<dbReference type="Proteomes" id="UP000014923">
    <property type="component" value="Unassembled WGS sequence"/>
</dbReference>
<evidence type="ECO:0000313" key="19">
    <source>
        <dbReference type="Proteomes" id="UP000014923"/>
    </source>
</evidence>
<dbReference type="GO" id="GO:0005737">
    <property type="term" value="C:cytoplasm"/>
    <property type="evidence" value="ECO:0007669"/>
    <property type="project" value="UniProtKB-SubCell"/>
</dbReference>
<dbReference type="InterPro" id="IPR036410">
    <property type="entry name" value="HSP_DnaJ_Cys-rich_dom_sf"/>
</dbReference>
<organism evidence="18 19">
    <name type="scientific">Thermobrachium celere DSM 8682</name>
    <dbReference type="NCBI Taxonomy" id="941824"/>
    <lineage>
        <taxon>Bacteria</taxon>
        <taxon>Bacillati</taxon>
        <taxon>Bacillota</taxon>
        <taxon>Clostridia</taxon>
        <taxon>Eubacteriales</taxon>
        <taxon>Clostridiaceae</taxon>
        <taxon>Thermobrachium</taxon>
    </lineage>
</organism>
<feature type="binding site" evidence="14">
    <location>
        <position position="196"/>
    </location>
    <ligand>
        <name>Zn(2+)</name>
        <dbReference type="ChEBI" id="CHEBI:29105"/>
        <label>2</label>
    </ligand>
</feature>
<dbReference type="SUPFAM" id="SSF57938">
    <property type="entry name" value="DnaJ/Hsp40 cysteine-rich domain"/>
    <property type="match status" value="1"/>
</dbReference>
<comment type="caution">
    <text evidence="18">The sequence shown here is derived from an EMBL/GenBank/DDBJ whole genome shotgun (WGS) entry which is preliminary data.</text>
</comment>
<evidence type="ECO:0000256" key="9">
    <source>
        <dbReference type="ARBA" id="ARBA00023016"/>
    </source>
</evidence>
<dbReference type="eggNOG" id="COG0484">
    <property type="taxonomic scope" value="Bacteria"/>
</dbReference>
<dbReference type="InterPro" id="IPR018253">
    <property type="entry name" value="DnaJ_domain_CS"/>
</dbReference>
<evidence type="ECO:0000256" key="10">
    <source>
        <dbReference type="ARBA" id="ARBA00023186"/>
    </source>
</evidence>
<evidence type="ECO:0000256" key="7">
    <source>
        <dbReference type="ARBA" id="ARBA00022771"/>
    </source>
</evidence>
<comment type="function">
    <text evidence="11 14">Participates actively in the response to hyperosmotic and heat shock by preventing the aggregation of stress-denatured proteins and by disaggregating proteins, also in an autonomous, DnaK-independent fashion. Unfolded proteins bind initially to DnaJ; upon interaction with the DnaJ-bound protein, DnaK hydrolyzes its bound ATP, resulting in the formation of a stable complex. GrpE releases ADP from DnaK; ATP binding to DnaK triggers the release of the substrate protein, thus completing the reaction cycle. Several rounds of ATP-dependent interactions between DnaJ, DnaK and GrpE are required for fully efficient folding. Also involved, together with DnaK and GrpE, in the DNA replication of plasmids through activation of initiation proteins.</text>
</comment>
<dbReference type="InterPro" id="IPR012724">
    <property type="entry name" value="DnaJ"/>
</dbReference>
<dbReference type="SUPFAM" id="SSF46565">
    <property type="entry name" value="Chaperone J-domain"/>
    <property type="match status" value="1"/>
</dbReference>
<dbReference type="Gene3D" id="2.10.230.10">
    <property type="entry name" value="Heat shock protein DnaJ, cysteine-rich domain"/>
    <property type="match status" value="1"/>
</dbReference>
<dbReference type="PANTHER" id="PTHR43096">
    <property type="entry name" value="DNAJ HOMOLOG 1, MITOCHONDRIAL-RELATED"/>
    <property type="match status" value="1"/>
</dbReference>
<evidence type="ECO:0000259" key="17">
    <source>
        <dbReference type="PROSITE" id="PS51188"/>
    </source>
</evidence>
<keyword evidence="3 14" id="KW-0963">Cytoplasm</keyword>
<evidence type="ECO:0000256" key="2">
    <source>
        <dbReference type="ARBA" id="ARBA00011738"/>
    </source>
</evidence>
<feature type="domain" description="J" evidence="16">
    <location>
        <begin position="4"/>
        <end position="69"/>
    </location>
</feature>
<dbReference type="OrthoDB" id="9779889at2"/>
<dbReference type="PROSITE" id="PS00636">
    <property type="entry name" value="DNAJ_1"/>
    <property type="match status" value="1"/>
</dbReference>
<accession>R7RS57</accession>
<dbReference type="GO" id="GO:0006260">
    <property type="term" value="P:DNA replication"/>
    <property type="evidence" value="ECO:0007669"/>
    <property type="project" value="UniProtKB-KW"/>
</dbReference>
<comment type="subcellular location">
    <subcellularLocation>
        <location evidence="1 14">Cytoplasm</location>
    </subcellularLocation>
</comment>
<dbReference type="Pfam" id="PF01556">
    <property type="entry name" value="DnaJ_C"/>
    <property type="match status" value="1"/>
</dbReference>
<comment type="subunit">
    <text evidence="2 14">Homodimer.</text>
</comment>
<dbReference type="CDD" id="cd06257">
    <property type="entry name" value="DnaJ"/>
    <property type="match status" value="1"/>
</dbReference>
<reference evidence="18" key="1">
    <citation type="submission" date="2013-03" db="EMBL/GenBank/DDBJ databases">
        <title>Draft genome sequence of the hydrogen-ethanol-producing anaerobic alkalithermophilic Caloramator celere.</title>
        <authorList>
            <person name="Ciranna A."/>
            <person name="Larjo A."/>
            <person name="Kivisto A."/>
            <person name="Santala V."/>
            <person name="Roos C."/>
            <person name="Karp M."/>
        </authorList>
    </citation>
    <scope>NUCLEOTIDE SEQUENCE [LARGE SCALE GENOMIC DNA]</scope>
    <source>
        <strain evidence="18">DSM 8682</strain>
    </source>
</reference>
<feature type="binding site" evidence="14">
    <location>
        <position position="213"/>
    </location>
    <ligand>
        <name>Zn(2+)</name>
        <dbReference type="ChEBI" id="CHEBI:29105"/>
        <label>1</label>
    </ligand>
</feature>
<feature type="binding site" evidence="14">
    <location>
        <position position="170"/>
    </location>
    <ligand>
        <name>Zn(2+)</name>
        <dbReference type="ChEBI" id="CHEBI:29105"/>
        <label>2</label>
    </ligand>
</feature>
<feature type="binding site" evidence="14">
    <location>
        <position position="153"/>
    </location>
    <ligand>
        <name>Zn(2+)</name>
        <dbReference type="ChEBI" id="CHEBI:29105"/>
        <label>1</label>
    </ligand>
</feature>
<dbReference type="InterPro" id="IPR008971">
    <property type="entry name" value="HSP40/DnaJ_pept-bd"/>
</dbReference>
<dbReference type="GO" id="GO:0005524">
    <property type="term" value="F:ATP binding"/>
    <property type="evidence" value="ECO:0007669"/>
    <property type="project" value="InterPro"/>
</dbReference>
<feature type="domain" description="CR-type" evidence="17">
    <location>
        <begin position="140"/>
        <end position="222"/>
    </location>
</feature>
<comment type="similarity">
    <text evidence="12 14">Belongs to the DnaJ family.</text>
</comment>
<dbReference type="InterPro" id="IPR036869">
    <property type="entry name" value="J_dom_sf"/>
</dbReference>
<feature type="binding site" evidence="14">
    <location>
        <position position="173"/>
    </location>
    <ligand>
        <name>Zn(2+)</name>
        <dbReference type="ChEBI" id="CHEBI:29105"/>
        <label>2</label>
    </ligand>
</feature>
<evidence type="ECO:0000256" key="15">
    <source>
        <dbReference type="PROSITE-ProRule" id="PRU00546"/>
    </source>
</evidence>
<feature type="binding site" evidence="14">
    <location>
        <position position="210"/>
    </location>
    <ligand>
        <name>Zn(2+)</name>
        <dbReference type="ChEBI" id="CHEBI:29105"/>
        <label>1</label>
    </ligand>
</feature>
<evidence type="ECO:0000256" key="14">
    <source>
        <dbReference type="HAMAP-Rule" id="MF_01152"/>
    </source>
</evidence>
<dbReference type="PANTHER" id="PTHR43096:SF48">
    <property type="entry name" value="CHAPERONE PROTEIN DNAJ"/>
    <property type="match status" value="1"/>
</dbReference>
<dbReference type="NCBIfam" id="NF008035">
    <property type="entry name" value="PRK10767.1"/>
    <property type="match status" value="1"/>
</dbReference>
<gene>
    <name evidence="14" type="primary">dnaJ</name>
    <name evidence="18" type="ORF">TCEL_01989</name>
</gene>
<dbReference type="Pfam" id="PF00226">
    <property type="entry name" value="DnaJ"/>
    <property type="match status" value="1"/>
</dbReference>
<dbReference type="PRINTS" id="PR00625">
    <property type="entry name" value="JDOMAIN"/>
</dbReference>
<dbReference type="NCBIfam" id="TIGR02349">
    <property type="entry name" value="DnaJ_bact"/>
    <property type="match status" value="1"/>
</dbReference>
<comment type="domain">
    <text evidence="14">The J domain is necessary and sufficient to stimulate DnaK ATPase activity. Zinc center 1 plays an important role in the autonomous, DnaK-independent chaperone activity of DnaJ. Zinc center 2 is essential for interaction with DnaK and for DnaJ activity.</text>
</comment>
<evidence type="ECO:0000256" key="8">
    <source>
        <dbReference type="ARBA" id="ARBA00022833"/>
    </source>
</evidence>
<keyword evidence="10 14" id="KW-0143">Chaperone</keyword>